<feature type="compositionally biased region" description="Basic residues" evidence="6">
    <location>
        <begin position="1858"/>
        <end position="1894"/>
    </location>
</feature>
<evidence type="ECO:0000256" key="7">
    <source>
        <dbReference type="SAM" id="SignalP"/>
    </source>
</evidence>
<dbReference type="Proteomes" id="UP001217089">
    <property type="component" value="Unassembled WGS sequence"/>
</dbReference>
<dbReference type="InterPro" id="IPR039005">
    <property type="entry name" value="CSPG_rpt"/>
</dbReference>
<dbReference type="SUPFAM" id="SSF141072">
    <property type="entry name" value="CalX-like"/>
    <property type="match status" value="1"/>
</dbReference>
<dbReference type="Pfam" id="PF00059">
    <property type="entry name" value="Lectin_C"/>
    <property type="match status" value="1"/>
</dbReference>
<name>A0ABQ9ESN9_TEGGR</name>
<evidence type="ECO:0000256" key="4">
    <source>
        <dbReference type="ARBA" id="ARBA00023180"/>
    </source>
</evidence>
<feature type="repeat" description="CSPG" evidence="5">
    <location>
        <begin position="490"/>
        <end position="584"/>
    </location>
</feature>
<keyword evidence="1" id="KW-0479">Metal-binding</keyword>
<feature type="repeat" description="CSPG" evidence="5">
    <location>
        <begin position="859"/>
        <end position="951"/>
    </location>
</feature>
<feature type="repeat" description="CSPG" evidence="5">
    <location>
        <begin position="382"/>
        <end position="469"/>
    </location>
</feature>
<feature type="compositionally biased region" description="Polar residues" evidence="6">
    <location>
        <begin position="1817"/>
        <end position="1837"/>
    </location>
</feature>
<feature type="signal peptide" evidence="7">
    <location>
        <begin position="1"/>
        <end position="20"/>
    </location>
</feature>
<feature type="repeat" description="CSPG" evidence="5">
    <location>
        <begin position="1457"/>
        <end position="1546"/>
    </location>
</feature>
<sequence length="2126" mass="241376">MLAIQWIYIFFVISTSSTLAQLLLNKRDLTVKTGRSVYLRRDDLVFARTELGEGCRVEVVQNEPITQRVGTLEPKIFDCSFLSTTIRYIHNGSPLLTEDTVKLRVYKFTDSSTETETFQLDIRIVNASHDIVVTRGLRSVIVPEFNGISNTIDTSVIRFYYSGNQNASCTVGFSNRKSVWPIAGHIVSFSGQTKLKQNAVKSDCREFLYMNLHYEHVSAPSPDVDFLPLHIELYDPSLSDEVIEENFYLPIHIKGALPNSPPMSSHMNMYMMDVDQFVLSTMIPGVIKAVDSETKNSQLVYNISQPLRQGEGYFVNLDDHTIPISSFLQDDLQNHRIAYQPPNASHLERRVYECKFVVFDSHFANSLEILLHISVRPSGTTAPRISYLRGLVLLEGQSRPITNRNIQIVDRDNIDRVRIYVRGGLQYGRLEINGRRTMSFSVRDLESETVIYYHDDSDSTNDQIDIRISDGVNTVLANFPITIIPKDDSPPYIVNNLGLELNEGEIRRIRSQMLMATDTDSVDKNIVYDIVQPPGAGEIIRRIRPTDVGTRVNKFVQRDVIKGQIFYRHFGHEVFTDSFTFRLKDHQDPPNKSGLETFHIRIKPVNENPPQLSPEATRLMHVLESDIAYITTAELQYTDVETDDNQLTYTITSPPYFVYSNGPEDAGRIIATHNVSMVMKDPNLAPIRTFKQEDINHMKIAYMPPMDDIGPQARLVRFVYTVQDSNRNKVLGQYFDIDIQPVNNQAPSFVASKLLVEEGGILGISNSQLSATDADTMPEELTFILDEVPLYGVIQKSGNSLGEDGTFTLEDLQRADIRYVHGGSDMELDSFTLTVNDGVNRATKVFTVDIIPTDDRAPQLRDNLRSRLIVSEGGEAVVTSSVLAATDDDTDDSQLVFLIVKQPKHGVMQLDGQPATKFTQQEVEDRHVKYIHTGGEIGTVQVKDSVTLIVSDQNYMASADLPVYDLNISITPVDNSKPTIITGREVFVNESGSFTFTPDVVTAKDPDTAPEKISFMIVKQPQWGYVENVKPNPGSEKSNAGIRISSFKLQDIIDNTINYVQSNHRGVEPVYDELQFYATDGRLQSTVETFGIRIIPQNDEEPDIMLKDFVVDEGGSVIIDKSMVDVIDMDMPKDQIRLSISQPPEHGDIVVMLQTKNGDVEAAVQDFSIDELHSGMQLKYRHDDSEHFRDNFAITVSDGRHEVKKMCNITISSMNDERPEVSKNAGLQLEYGDYAMISSMSLQSVDPDNSENEIYYILVSLPRKGSLQYCSNPFSPTRESECEDLAVGMNFTQHDVDMNRIRYIHTTSMGSSESDSFLFLLSDGINKRQVETFEIRIRNSQKANLALLNKGLNVREGERTPLSTANLSASDESTKAEEIVFAIIRPPSLGQIEYINKPLTSISSFTQLDLATRRIVYNHLTKSDITKDSFTFTVTNGLSQAKDGEFVITIDPLDRILPSLKANELIEVVQGGEVQITSSNLRAQDPDTSEINVTYIIAKPPTYGHLLNRNVVITRSFTQHDIDLGYISYESESSHTGLANFLFTITDGRHDGFLVNGTLHTKPIICSIFVKPLVNDAPKLLTVKSPDTLEYFGRDRYGFRLNNRNLKAVDSDTVNSRLMYVMTRRPRHGRIENVATKRYVRRRFSQKDLDDNSLLYIVNQRDQATNDSFTFRLIDGRGNSIDNQRFQMRWSTIEFVKTYIVVCEDIGTLTITLKRTGSLEAMAFVGMSEATWDVIIPDDRLQENNEKFRLMLEEPVNGVLGKRQKVNIRIINAENGECPQYLGMISKNHKEVIDIDEFFLPSSENRQTDTIIPFESFKTSQSQRQNPFDNTYNTDPRQSSDSGDANADDNEATENTKSNKKSKSRRRKKGKKNKGRKNKKRRRNGNTKTKKSKKNPASPDANNDSTDQSTFSKLQKPALTIQAPQQCTQTTRGLLHFDKFSQRMYKCDGTIWRAWNPDTNEEQTTSPVTTCPQEWSEYKGRCYRYVDELKNWEEAEKHCGLTNNGHLTSVQSRKHYTWLLNLTGKNSFWIGLNDRRQTKVWEYTNGEAVTYTRWARGRPRVRRTVHKKNCVLVNKRRKWKNKLCNKTSKRFICEISLSKSSQSTKPKRHTVRSRRQKNTRGIFNGF</sequence>
<keyword evidence="2 7" id="KW-0732">Signal</keyword>
<dbReference type="SUPFAM" id="SSF56436">
    <property type="entry name" value="C-type lectin-like"/>
    <property type="match status" value="1"/>
</dbReference>
<dbReference type="Pfam" id="PF19309">
    <property type="entry name" value="Frem_N"/>
    <property type="match status" value="1"/>
</dbReference>
<dbReference type="PANTHER" id="PTHR45739">
    <property type="entry name" value="MATRIX PROTEIN, PUTATIVE-RELATED"/>
    <property type="match status" value="1"/>
</dbReference>
<dbReference type="InterPro" id="IPR001304">
    <property type="entry name" value="C-type_lectin-like"/>
</dbReference>
<evidence type="ECO:0000256" key="5">
    <source>
        <dbReference type="PROSITE-ProRule" id="PRU01201"/>
    </source>
</evidence>
<comment type="caution">
    <text evidence="9">The sequence shown here is derived from an EMBL/GenBank/DDBJ whole genome shotgun (WGS) entry which is preliminary data.</text>
</comment>
<dbReference type="PROSITE" id="PS50041">
    <property type="entry name" value="C_TYPE_LECTIN_2"/>
    <property type="match status" value="1"/>
</dbReference>
<dbReference type="Pfam" id="PF16184">
    <property type="entry name" value="Cadherin_3"/>
    <property type="match status" value="11"/>
</dbReference>
<keyword evidence="4" id="KW-0325">Glycoprotein</keyword>
<dbReference type="InterPro" id="IPR045658">
    <property type="entry name" value="FRAS1-rel_N"/>
</dbReference>
<feature type="repeat" description="CSPG" evidence="5">
    <location>
        <begin position="1577"/>
        <end position="1674"/>
    </location>
</feature>
<feature type="repeat" description="CSPG" evidence="5">
    <location>
        <begin position="260"/>
        <end position="359"/>
    </location>
</feature>
<dbReference type="InterPro" id="IPR038081">
    <property type="entry name" value="CalX-like_sf"/>
</dbReference>
<dbReference type="InterPro" id="IPR016186">
    <property type="entry name" value="C-type_lectin-like/link_sf"/>
</dbReference>
<feature type="region of interest" description="Disordered" evidence="6">
    <location>
        <begin position="2103"/>
        <end position="2126"/>
    </location>
</feature>
<feature type="repeat" description="CSPG" evidence="5">
    <location>
        <begin position="1218"/>
        <end position="1322"/>
    </location>
</feature>
<reference evidence="9 10" key="1">
    <citation type="submission" date="2022-12" db="EMBL/GenBank/DDBJ databases">
        <title>Chromosome-level genome of Tegillarca granosa.</title>
        <authorList>
            <person name="Kim J."/>
        </authorList>
    </citation>
    <scope>NUCLEOTIDE SEQUENCE [LARGE SCALE GENOMIC DNA]</scope>
    <source>
        <strain evidence="9">Teg-2019</strain>
        <tissue evidence="9">Adductor muscle</tissue>
    </source>
</reference>
<dbReference type="SMART" id="SM00034">
    <property type="entry name" value="CLECT"/>
    <property type="match status" value="1"/>
</dbReference>
<feature type="compositionally biased region" description="Polar residues" evidence="6">
    <location>
        <begin position="1900"/>
        <end position="1912"/>
    </location>
</feature>
<evidence type="ECO:0000313" key="9">
    <source>
        <dbReference type="EMBL" id="KAJ8306625.1"/>
    </source>
</evidence>
<dbReference type="PROSITE" id="PS51854">
    <property type="entry name" value="CSPG"/>
    <property type="match status" value="12"/>
</dbReference>
<feature type="compositionally biased region" description="Basic residues" evidence="6">
    <location>
        <begin position="2105"/>
        <end position="2118"/>
    </location>
</feature>
<feature type="repeat" description="CSPG" evidence="5">
    <location>
        <begin position="977"/>
        <end position="1079"/>
    </location>
</feature>
<feature type="repeat" description="CSPG" evidence="5">
    <location>
        <begin position="745"/>
        <end position="836"/>
    </location>
</feature>
<dbReference type="EMBL" id="JARBDR010000813">
    <property type="protein sequence ID" value="KAJ8306625.1"/>
    <property type="molecule type" value="Genomic_DNA"/>
</dbReference>
<evidence type="ECO:0000256" key="1">
    <source>
        <dbReference type="ARBA" id="ARBA00022723"/>
    </source>
</evidence>
<feature type="chain" id="PRO_5047245449" description="C-type lectin domain-containing protein" evidence="7">
    <location>
        <begin position="21"/>
        <end position="2126"/>
    </location>
</feature>
<accession>A0ABQ9ESN9</accession>
<feature type="repeat" description="CSPG" evidence="5">
    <location>
        <begin position="1100"/>
        <end position="1197"/>
    </location>
</feature>
<evidence type="ECO:0000313" key="10">
    <source>
        <dbReference type="Proteomes" id="UP001217089"/>
    </source>
</evidence>
<evidence type="ECO:0000259" key="8">
    <source>
        <dbReference type="PROSITE" id="PS50041"/>
    </source>
</evidence>
<dbReference type="Gene3D" id="3.10.100.10">
    <property type="entry name" value="Mannose-Binding Protein A, subunit A"/>
    <property type="match status" value="1"/>
</dbReference>
<evidence type="ECO:0000256" key="6">
    <source>
        <dbReference type="SAM" id="MobiDB-lite"/>
    </source>
</evidence>
<feature type="repeat" description="CSPG" evidence="5">
    <location>
        <begin position="1343"/>
        <end position="1435"/>
    </location>
</feature>
<protein>
    <recommendedName>
        <fullName evidence="8">C-type lectin domain-containing protein</fullName>
    </recommendedName>
</protein>
<feature type="domain" description="C-type lectin" evidence="8">
    <location>
        <begin position="1978"/>
        <end position="2086"/>
    </location>
</feature>
<evidence type="ECO:0000256" key="3">
    <source>
        <dbReference type="ARBA" id="ARBA00022737"/>
    </source>
</evidence>
<dbReference type="InterPro" id="IPR051561">
    <property type="entry name" value="FRAS1_ECM"/>
</dbReference>
<proteinExistence type="predicted"/>
<dbReference type="InterPro" id="IPR016187">
    <property type="entry name" value="CTDL_fold"/>
</dbReference>
<evidence type="ECO:0000256" key="2">
    <source>
        <dbReference type="ARBA" id="ARBA00022729"/>
    </source>
</evidence>
<keyword evidence="3" id="KW-0677">Repeat</keyword>
<dbReference type="PANTHER" id="PTHR45739:SF11">
    <property type="entry name" value="FRAS1-RELATED EXTRACELLULAR MATRIX PROTEIN 1-LIKE ISOFORM X1"/>
    <property type="match status" value="1"/>
</dbReference>
<feature type="repeat" description="CSPG" evidence="5">
    <location>
        <begin position="611"/>
        <end position="723"/>
    </location>
</feature>
<dbReference type="CDD" id="cd00037">
    <property type="entry name" value="CLECT"/>
    <property type="match status" value="1"/>
</dbReference>
<gene>
    <name evidence="9" type="ORF">KUTeg_017170</name>
</gene>
<organism evidence="9 10">
    <name type="scientific">Tegillarca granosa</name>
    <name type="common">Malaysian cockle</name>
    <name type="synonym">Anadara granosa</name>
    <dbReference type="NCBI Taxonomy" id="220873"/>
    <lineage>
        <taxon>Eukaryota</taxon>
        <taxon>Metazoa</taxon>
        <taxon>Spiralia</taxon>
        <taxon>Lophotrochozoa</taxon>
        <taxon>Mollusca</taxon>
        <taxon>Bivalvia</taxon>
        <taxon>Autobranchia</taxon>
        <taxon>Pteriomorphia</taxon>
        <taxon>Arcoida</taxon>
        <taxon>Arcoidea</taxon>
        <taxon>Arcidae</taxon>
        <taxon>Tegillarca</taxon>
    </lineage>
</organism>
<feature type="region of interest" description="Disordered" evidence="6">
    <location>
        <begin position="1814"/>
        <end position="1912"/>
    </location>
</feature>
<keyword evidence="10" id="KW-1185">Reference proteome</keyword>